<dbReference type="SUPFAM" id="SSF161098">
    <property type="entry name" value="MetI-like"/>
    <property type="match status" value="2"/>
</dbReference>
<feature type="domain" description="ABC transmembrane type-1" evidence="10">
    <location>
        <begin position="330"/>
        <end position="528"/>
    </location>
</feature>
<dbReference type="PANTHER" id="PTHR43357:SF4">
    <property type="entry name" value="INNER MEMBRANE ABC TRANSPORTER PERMEASE PROTEIN YDCV"/>
    <property type="match status" value="1"/>
</dbReference>
<comment type="subcellular location">
    <subcellularLocation>
        <location evidence="1">Cell inner membrane</location>
        <topology evidence="1">Multi-pass membrane protein</topology>
    </subcellularLocation>
    <subcellularLocation>
        <location evidence="8">Cell membrane</location>
        <topology evidence="8">Multi-pass membrane protein</topology>
    </subcellularLocation>
</comment>
<evidence type="ECO:0000256" key="5">
    <source>
        <dbReference type="ARBA" id="ARBA00022692"/>
    </source>
</evidence>
<comment type="caution">
    <text evidence="11">The sequence shown here is derived from an EMBL/GenBank/DDBJ whole genome shotgun (WGS) entry which is preliminary data.</text>
</comment>
<dbReference type="GO" id="GO:0005886">
    <property type="term" value="C:plasma membrane"/>
    <property type="evidence" value="ECO:0007669"/>
    <property type="project" value="UniProtKB-SubCell"/>
</dbReference>
<dbReference type="InterPro" id="IPR035906">
    <property type="entry name" value="MetI-like_sf"/>
</dbReference>
<feature type="transmembrane region" description="Helical" evidence="8">
    <location>
        <begin position="178"/>
        <end position="201"/>
    </location>
</feature>
<feature type="transmembrane region" description="Helical" evidence="8">
    <location>
        <begin position="92"/>
        <end position="112"/>
    </location>
</feature>
<dbReference type="PROSITE" id="PS50928">
    <property type="entry name" value="ABC_TM1"/>
    <property type="match status" value="2"/>
</dbReference>
<evidence type="ECO:0000256" key="7">
    <source>
        <dbReference type="ARBA" id="ARBA00023136"/>
    </source>
</evidence>
<keyword evidence="5 8" id="KW-0812">Transmembrane</keyword>
<keyword evidence="7 8" id="KW-0472">Membrane</keyword>
<evidence type="ECO:0000313" key="12">
    <source>
        <dbReference type="Proteomes" id="UP000294911"/>
    </source>
</evidence>
<feature type="transmembrane region" description="Helical" evidence="8">
    <location>
        <begin position="370"/>
        <end position="394"/>
    </location>
</feature>
<dbReference type="InterPro" id="IPR000515">
    <property type="entry name" value="MetI-like"/>
</dbReference>
<dbReference type="Proteomes" id="UP000294911">
    <property type="component" value="Unassembled WGS sequence"/>
</dbReference>
<evidence type="ECO:0000256" key="8">
    <source>
        <dbReference type="RuleBase" id="RU363032"/>
    </source>
</evidence>
<keyword evidence="4" id="KW-0997">Cell inner membrane</keyword>
<feature type="region of interest" description="Disordered" evidence="9">
    <location>
        <begin position="247"/>
        <end position="267"/>
    </location>
</feature>
<evidence type="ECO:0000313" key="11">
    <source>
        <dbReference type="EMBL" id="TCP56260.1"/>
    </source>
</evidence>
<feature type="transmembrane region" description="Helical" evidence="8">
    <location>
        <begin position="221"/>
        <end position="241"/>
    </location>
</feature>
<dbReference type="PANTHER" id="PTHR43357">
    <property type="entry name" value="INNER MEMBRANE ABC TRANSPORTER PERMEASE PROTEIN YDCV"/>
    <property type="match status" value="1"/>
</dbReference>
<feature type="transmembrane region" description="Helical" evidence="8">
    <location>
        <begin position="457"/>
        <end position="475"/>
    </location>
</feature>
<feature type="transmembrane region" description="Helical" evidence="8">
    <location>
        <begin position="274"/>
        <end position="296"/>
    </location>
</feature>
<feature type="domain" description="ABC transmembrane type-1" evidence="10">
    <location>
        <begin position="54"/>
        <end position="239"/>
    </location>
</feature>
<accession>A0A4R2R0T6</accession>
<proteinExistence type="inferred from homology"/>
<comment type="similarity">
    <text evidence="8">Belongs to the binding-protein-dependent transport system permease family.</text>
</comment>
<dbReference type="GO" id="GO:0055085">
    <property type="term" value="P:transmembrane transport"/>
    <property type="evidence" value="ECO:0007669"/>
    <property type="project" value="InterPro"/>
</dbReference>
<reference evidence="11 12" key="1">
    <citation type="submission" date="2019-03" db="EMBL/GenBank/DDBJ databases">
        <title>Genomic Encyclopedia of Type Strains, Phase IV (KMG-IV): sequencing the most valuable type-strain genomes for metagenomic binning, comparative biology and taxonomic classification.</title>
        <authorList>
            <person name="Goeker M."/>
        </authorList>
    </citation>
    <scope>NUCLEOTIDE SEQUENCE [LARGE SCALE GENOMIC DNA]</scope>
    <source>
        <strain evidence="11 12">DSM 45765</strain>
    </source>
</reference>
<evidence type="ECO:0000256" key="2">
    <source>
        <dbReference type="ARBA" id="ARBA00022448"/>
    </source>
</evidence>
<evidence type="ECO:0000256" key="6">
    <source>
        <dbReference type="ARBA" id="ARBA00022989"/>
    </source>
</evidence>
<evidence type="ECO:0000259" key="10">
    <source>
        <dbReference type="PROSITE" id="PS50928"/>
    </source>
</evidence>
<dbReference type="AlphaFoldDB" id="A0A4R2R0T6"/>
<dbReference type="Pfam" id="PF00528">
    <property type="entry name" value="BPD_transp_1"/>
    <property type="match status" value="1"/>
</dbReference>
<feature type="transmembrane region" description="Helical" evidence="8">
    <location>
        <begin position="340"/>
        <end position="358"/>
    </location>
</feature>
<keyword evidence="6 8" id="KW-1133">Transmembrane helix</keyword>
<name>A0A4R2R0T6_9PSEU</name>
<evidence type="ECO:0000256" key="9">
    <source>
        <dbReference type="SAM" id="MobiDB-lite"/>
    </source>
</evidence>
<dbReference type="CDD" id="cd06261">
    <property type="entry name" value="TM_PBP2"/>
    <property type="match status" value="2"/>
</dbReference>
<evidence type="ECO:0000256" key="1">
    <source>
        <dbReference type="ARBA" id="ARBA00004429"/>
    </source>
</evidence>
<feature type="transmembrane region" description="Helical" evidence="8">
    <location>
        <begin position="118"/>
        <end position="137"/>
    </location>
</feature>
<feature type="transmembrane region" description="Helical" evidence="8">
    <location>
        <begin position="54"/>
        <end position="80"/>
    </location>
</feature>
<keyword evidence="2 8" id="KW-0813">Transport</keyword>
<organism evidence="11 12">
    <name type="scientific">Tamaricihabitans halophyticus</name>
    <dbReference type="NCBI Taxonomy" id="1262583"/>
    <lineage>
        <taxon>Bacteria</taxon>
        <taxon>Bacillati</taxon>
        <taxon>Actinomycetota</taxon>
        <taxon>Actinomycetes</taxon>
        <taxon>Pseudonocardiales</taxon>
        <taxon>Pseudonocardiaceae</taxon>
        <taxon>Tamaricihabitans</taxon>
    </lineage>
</organism>
<keyword evidence="3" id="KW-1003">Cell membrane</keyword>
<keyword evidence="12" id="KW-1185">Reference proteome</keyword>
<evidence type="ECO:0000256" key="4">
    <source>
        <dbReference type="ARBA" id="ARBA00022519"/>
    </source>
</evidence>
<sequence>MNRRAGWSWAALAALPIGFLAVFFVWPVAAIVGLGLTDGGVLATLSSGQIWPIAVFTIGQALASTAVALLAGLPVAFLLARCRLPGVGLARTLVLVPFVLPTVVVGLAFRVLLPDSQVLAIVLANAFFNVAVVARTVGGLWSHLDRRAEDAARVLGASRLRAFRVATLPALRPAITSAAAVVFLFCSTSFGVVLILGGARYRTLETEIYLRTTQLLDLPGAAALSLVQFAAVLAALVIGAASRRRRNATRAGERPGEKLSAAPDGARRPAGGEWWLVGAAVGTLVLLLVPIVALLARSLHTSDGWGITGYRALLTGDTEGTVAVSGLDAALNSLRTAADATVLAMVLGVLAAVVLVRLRRTGGARPVAETLDTALMLPLGVSAVTVGFGYLVTLHALPGDLRTSPLLVPFAQALVVTPLVVRIVLPVLGSIDDRLRQAAATLGAAPARVWREVDLAIALRSLVAAAGFGYVVALGEFGATSFLARPDAPTLPVVIAELLARPGEQHAQLAYAACALLMMLTGAVVIALDRLRIAGRAGGLGEF</sequence>
<dbReference type="EMBL" id="SLXQ01000001">
    <property type="protein sequence ID" value="TCP56260.1"/>
    <property type="molecule type" value="Genomic_DNA"/>
</dbReference>
<gene>
    <name evidence="11" type="ORF">EV191_101200</name>
</gene>
<feature type="transmembrane region" description="Helical" evidence="8">
    <location>
        <begin position="406"/>
        <end position="428"/>
    </location>
</feature>
<protein>
    <submittedName>
        <fullName evidence="11">Thiamine transport system permease protein</fullName>
    </submittedName>
</protein>
<feature type="transmembrane region" description="Helical" evidence="8">
    <location>
        <begin position="509"/>
        <end position="528"/>
    </location>
</feature>
<dbReference type="Gene3D" id="1.10.3720.10">
    <property type="entry name" value="MetI-like"/>
    <property type="match status" value="2"/>
</dbReference>
<evidence type="ECO:0000256" key="3">
    <source>
        <dbReference type="ARBA" id="ARBA00022475"/>
    </source>
</evidence>